<feature type="transmembrane region" description="Helical" evidence="2">
    <location>
        <begin position="45"/>
        <end position="64"/>
    </location>
</feature>
<dbReference type="Proteomes" id="UP001529421">
    <property type="component" value="Unassembled WGS sequence"/>
</dbReference>
<feature type="transmembrane region" description="Helical" evidence="2">
    <location>
        <begin position="576"/>
        <end position="597"/>
    </location>
</feature>
<feature type="transmembrane region" description="Helical" evidence="2">
    <location>
        <begin position="417"/>
        <end position="436"/>
    </location>
</feature>
<feature type="compositionally biased region" description="Basic and acidic residues" evidence="1">
    <location>
        <begin position="353"/>
        <end position="363"/>
    </location>
</feature>
<evidence type="ECO:0000313" key="4">
    <source>
        <dbReference type="EMBL" id="MDM8274806.1"/>
    </source>
</evidence>
<dbReference type="SMART" id="SM00460">
    <property type="entry name" value="TGc"/>
    <property type="match status" value="1"/>
</dbReference>
<feature type="domain" description="Transglutaminase-like" evidence="3">
    <location>
        <begin position="971"/>
        <end position="1042"/>
    </location>
</feature>
<feature type="transmembrane region" description="Helical" evidence="2">
    <location>
        <begin position="550"/>
        <end position="570"/>
    </location>
</feature>
<keyword evidence="2" id="KW-0472">Membrane</keyword>
<gene>
    <name evidence="4" type="ORF">QUW28_04735</name>
</gene>
<feature type="transmembrane region" description="Helical" evidence="2">
    <location>
        <begin position="389"/>
        <end position="411"/>
    </location>
</feature>
<keyword evidence="5" id="KW-1185">Reference proteome</keyword>
<feature type="region of interest" description="Disordered" evidence="1">
    <location>
        <begin position="1045"/>
        <end position="1094"/>
    </location>
</feature>
<dbReference type="SUPFAM" id="SSF54001">
    <property type="entry name" value="Cysteine proteinases"/>
    <property type="match status" value="1"/>
</dbReference>
<feature type="region of interest" description="Disordered" evidence="1">
    <location>
        <begin position="353"/>
        <end position="374"/>
    </location>
</feature>
<dbReference type="InterPro" id="IPR038765">
    <property type="entry name" value="Papain-like_cys_pep_sf"/>
</dbReference>
<reference evidence="5" key="1">
    <citation type="submission" date="2023-06" db="EMBL/GenBank/DDBJ databases">
        <title>Identification and characterization of horizontal gene transfer across gut microbiota members of farm animals based on homology search.</title>
        <authorList>
            <person name="Zeman M."/>
            <person name="Kubasova T."/>
            <person name="Jahodarova E."/>
            <person name="Nykrynova M."/>
            <person name="Rychlik I."/>
        </authorList>
    </citation>
    <scope>NUCLEOTIDE SEQUENCE [LARGE SCALE GENOMIC DNA]</scope>
    <source>
        <strain evidence="5">154_Feed</strain>
    </source>
</reference>
<reference evidence="4 5" key="2">
    <citation type="submission" date="2023-06" db="EMBL/GenBank/DDBJ databases">
        <authorList>
            <person name="Zeman M."/>
            <person name="Kubasova T."/>
            <person name="Jahodarova E."/>
            <person name="Nykrynova M."/>
            <person name="Rychlik I."/>
        </authorList>
    </citation>
    <scope>NUCLEOTIDE SEQUENCE [LARGE SCALE GENOMIC DNA]</scope>
    <source>
        <strain evidence="4 5">154_Feed</strain>
    </source>
</reference>
<feature type="transmembrane region" description="Helical" evidence="2">
    <location>
        <begin position="644"/>
        <end position="665"/>
    </location>
</feature>
<dbReference type="InterPro" id="IPR052901">
    <property type="entry name" value="Bact_TGase-like"/>
</dbReference>
<dbReference type="Pfam" id="PF01841">
    <property type="entry name" value="Transglut_core"/>
    <property type="match status" value="1"/>
</dbReference>
<evidence type="ECO:0000256" key="1">
    <source>
        <dbReference type="SAM" id="MobiDB-lite"/>
    </source>
</evidence>
<comment type="caution">
    <text evidence="4">The sequence shown here is derived from an EMBL/GenBank/DDBJ whole genome shotgun (WGS) entry which is preliminary data.</text>
</comment>
<accession>A0ABT7V8H9</accession>
<dbReference type="Gene3D" id="3.10.620.30">
    <property type="match status" value="1"/>
</dbReference>
<keyword evidence="2" id="KW-0812">Transmembrane</keyword>
<name>A0ABT7V8H9_9ACTN</name>
<proteinExistence type="predicted"/>
<dbReference type="PANTHER" id="PTHR42736">
    <property type="entry name" value="PROTEIN-GLUTAMINE GAMMA-GLUTAMYLTRANSFERASE"/>
    <property type="match status" value="1"/>
</dbReference>
<protein>
    <submittedName>
        <fullName evidence="4">TransglutaminaseTgpA domain-containing protein</fullName>
    </submittedName>
</protein>
<evidence type="ECO:0000256" key="2">
    <source>
        <dbReference type="SAM" id="Phobius"/>
    </source>
</evidence>
<evidence type="ECO:0000259" key="3">
    <source>
        <dbReference type="SMART" id="SM00460"/>
    </source>
</evidence>
<organism evidence="4 5">
    <name type="scientific">Enorma phocaeensis</name>
    <dbReference type="NCBI Taxonomy" id="1871019"/>
    <lineage>
        <taxon>Bacteria</taxon>
        <taxon>Bacillati</taxon>
        <taxon>Actinomycetota</taxon>
        <taxon>Coriobacteriia</taxon>
        <taxon>Coriobacteriales</taxon>
        <taxon>Coriobacteriaceae</taxon>
        <taxon>Enorma</taxon>
    </lineage>
</organism>
<dbReference type="InterPro" id="IPR002931">
    <property type="entry name" value="Transglutaminase-like"/>
</dbReference>
<feature type="transmembrane region" description="Helical" evidence="2">
    <location>
        <begin position="524"/>
        <end position="543"/>
    </location>
</feature>
<feature type="transmembrane region" description="Helical" evidence="2">
    <location>
        <begin position="1119"/>
        <end position="1139"/>
    </location>
</feature>
<feature type="transmembrane region" description="Helical" evidence="2">
    <location>
        <begin position="20"/>
        <end position="39"/>
    </location>
</feature>
<dbReference type="InterPro" id="IPR021878">
    <property type="entry name" value="TgpA_N"/>
</dbReference>
<sequence>MAGRHPHRTRRRGTLPVPTLRGTLNLAVACCLIVLGGEIALDALIVWGVALIAAMALGLAQALMPLARPGRRARLYALFAPRVYLLDTCWEKLDQHGRVIETLPAREMPQDRGWYRMPAATLRVRDALGMWRCDRRMEHGAETFITPQGTGAGALSTLLRRLGSSARDAQRTLDSSQVRPYEKGDPMRAISWRQTAHHGTLMSFEPVRDEPPAPIVVADTLGCSRPDDLALACARVYSELLRRPGATPAPVTDGTDVYRAPVAVDRFLAALQPDSPPFDGSVPPAGVLRDAAKSRALEVRRLLGRQTDKHDAVVLVTEQAGGVLERELRAILPATALIRVDARTGRLGLVRRVEDPEEKRRPGEPAAPESPQLDWMDKAAARRPRHTPLAVDLAAAVCCVGGLLLALALSRALAEPAYWYTASCLTFSIVAIEGTLGKRLPGCRRPLVRAILKLVCVVAVTALAIAGADHVIQADVGLDLLGDPHAYLGLGTWAREAPGPISAAVMQGVADLYFGQWVPLVVEGTADAALTLLVAGCAALLFLPVTSCAVLRPLCGAFPLVVMAACQLLLGTPPEPAAVAAGVAIFLVLGGLDAWLYDDEPPLPPAAVASLAEGAVDVRDREASPRADGAASSRPALPRRVARAAHAALASLLPVALGAAIAAGAGCALGEQALSWEQSLPIDTGLTSTMFSSNAVSPVVDLRRELTRGAETQALHYATDAGHPLYLRLSVLSNFTGDTWLIDSSLGGDASTGIPLIDQLFAGDSGASNGAPALPGDGSDGSAYIEAVAATGAGIGAVESVTAEITIDGVVSRLVPTPLGTYQTAADDPEQGDWTWGADGMIFGTSSTTWTGQAYQTSSAYLSPVTSTADIEELSTLADALTRSFVFSGSPSLPSDIGARYLNLPGDLPQAMVEVIGGAASAGVPGELEDASDELAALRYLVGFFTGGDFTYSTSAPDGDGHDALEVMGDFLERREGYCVHYASTFALLARALGVPSRVAIGYGPSVEELGGGTYAATNHDLHAWTEVYLVDVGWIAVDVTPGTGTSAAAGDDEGTSAEPPAATDPDTPAAQPETPAAAETNPQTPGDTSSDSAADPAFELLASASRVAAAAWDVLRRALPVLGAAGIAGLALATPLIIRHRRRARRLRIVDSETEGPSQVAEAAWDELVDSAYDRGIAPSPAATEEELARAIGSALAQGAAVSTRRPAALRTGSAKRHEDAQDARRALELVMRAACIARYGTPQSPQSEPAELRRAFHGADAAIAQLRAASQEPAANRGLARVRRALAMLSLRLLPRSVFVRPPDIVARSTQRLARARAKKNRSDGSA</sequence>
<keyword evidence="2" id="KW-1133">Transmembrane helix</keyword>
<evidence type="ECO:0000313" key="5">
    <source>
        <dbReference type="Proteomes" id="UP001529421"/>
    </source>
</evidence>
<dbReference type="PANTHER" id="PTHR42736:SF1">
    <property type="entry name" value="PROTEIN-GLUTAMINE GAMMA-GLUTAMYLTRANSFERASE"/>
    <property type="match status" value="1"/>
</dbReference>
<feature type="transmembrane region" description="Helical" evidence="2">
    <location>
        <begin position="448"/>
        <end position="468"/>
    </location>
</feature>
<dbReference type="EMBL" id="JAUDDZ010000005">
    <property type="protein sequence ID" value="MDM8274806.1"/>
    <property type="molecule type" value="Genomic_DNA"/>
</dbReference>
<feature type="compositionally biased region" description="Low complexity" evidence="1">
    <location>
        <begin position="1058"/>
        <end position="1086"/>
    </location>
</feature>
<dbReference type="Pfam" id="PF11992">
    <property type="entry name" value="TgpA_N"/>
    <property type="match status" value="1"/>
</dbReference>